<evidence type="ECO:0000313" key="3">
    <source>
        <dbReference type="Proteomes" id="UP000000851"/>
    </source>
</evidence>
<reference evidence="2 3" key="1">
    <citation type="journal article" date="2009" name="Stand. Genomic Sci.">
        <title>Complete genome sequence of Catenulispora acidiphila type strain (ID 139908).</title>
        <authorList>
            <person name="Copeland A."/>
            <person name="Lapidus A."/>
            <person name="Glavina Del Rio T."/>
            <person name="Nolan M."/>
            <person name="Lucas S."/>
            <person name="Chen F."/>
            <person name="Tice H."/>
            <person name="Cheng J.F."/>
            <person name="Bruce D."/>
            <person name="Goodwin L."/>
            <person name="Pitluck S."/>
            <person name="Mikhailova N."/>
            <person name="Pati A."/>
            <person name="Ivanova N."/>
            <person name="Mavromatis K."/>
            <person name="Chen A."/>
            <person name="Palaniappan K."/>
            <person name="Chain P."/>
            <person name="Land M."/>
            <person name="Hauser L."/>
            <person name="Chang Y.J."/>
            <person name="Jeffries C.D."/>
            <person name="Chertkov O."/>
            <person name="Brettin T."/>
            <person name="Detter J.C."/>
            <person name="Han C."/>
            <person name="Ali Z."/>
            <person name="Tindall B.J."/>
            <person name="Goker M."/>
            <person name="Bristow J."/>
            <person name="Eisen J.A."/>
            <person name="Markowitz V."/>
            <person name="Hugenholtz P."/>
            <person name="Kyrpides N.C."/>
            <person name="Klenk H.P."/>
        </authorList>
    </citation>
    <scope>NUCLEOTIDE SEQUENCE [LARGE SCALE GENOMIC DNA]</scope>
    <source>
        <strain evidence="3">DSM 44928 / JCM 14897 / NBRC 102108 / NRRL B-24433 / ID139908</strain>
    </source>
</reference>
<proteinExistence type="predicted"/>
<dbReference type="InParanoid" id="C7Q990"/>
<feature type="region of interest" description="Disordered" evidence="1">
    <location>
        <begin position="1"/>
        <end position="25"/>
    </location>
</feature>
<dbReference type="eggNOG" id="COG1305">
    <property type="taxonomic scope" value="Bacteria"/>
</dbReference>
<dbReference type="Proteomes" id="UP000000851">
    <property type="component" value="Chromosome"/>
</dbReference>
<gene>
    <name evidence="2" type="ordered locus">Caci_3504</name>
</gene>
<protein>
    <submittedName>
        <fullName evidence="2">Transglutaminase domain protein</fullName>
    </submittedName>
</protein>
<dbReference type="KEGG" id="cai:Caci_3504"/>
<evidence type="ECO:0000256" key="1">
    <source>
        <dbReference type="SAM" id="MobiDB-lite"/>
    </source>
</evidence>
<dbReference type="InterPro" id="IPR038765">
    <property type="entry name" value="Papain-like_cys_pep_sf"/>
</dbReference>
<sequence length="341" mass="37414">MTPAGPARLDRSGALESSEQIDGSEQIERFERVPAEFARYAVDLDAAARLLGLDPRRTAEVARDALPHETDPERGPLFDYVDVMNLALFAGTSRDSIPELALRFLLRFASGPRPSWYEPRHWLVRVRAPRSEEAAMQLLGPDLAAPGVQEVDPRDLPIATTTVEPPGYEVAVRLTGAEATVGDPQVRAIYDDMLEALLSGTVIYQSVSEELRMLHERAWGLGMADCVVVSRLLAQRLRDAGFQARARRGYLLGLVGSDHSWCEYFEDGRWKTLDLVFAFLAGGAGHRRIEASPEFAAACRGGRFNRLLPCDAEEASALILAGDEPAPPWALAGVSAHPWES</sequence>
<evidence type="ECO:0000313" key="2">
    <source>
        <dbReference type="EMBL" id="ACU72410.1"/>
    </source>
</evidence>
<dbReference type="STRING" id="479433.Caci_3504"/>
<dbReference type="AlphaFoldDB" id="C7Q990"/>
<dbReference type="SUPFAM" id="SSF54001">
    <property type="entry name" value="Cysteine proteinases"/>
    <property type="match status" value="1"/>
</dbReference>
<keyword evidence="3" id="KW-1185">Reference proteome</keyword>
<dbReference type="HOGENOM" id="CLU_887829_0_0_11"/>
<dbReference type="OrthoDB" id="3217495at2"/>
<name>C7Q990_CATAD</name>
<organism evidence="2 3">
    <name type="scientific">Catenulispora acidiphila (strain DSM 44928 / JCM 14897 / NBRC 102108 / NRRL B-24433 / ID139908)</name>
    <dbReference type="NCBI Taxonomy" id="479433"/>
    <lineage>
        <taxon>Bacteria</taxon>
        <taxon>Bacillati</taxon>
        <taxon>Actinomycetota</taxon>
        <taxon>Actinomycetes</taxon>
        <taxon>Catenulisporales</taxon>
        <taxon>Catenulisporaceae</taxon>
        <taxon>Catenulispora</taxon>
    </lineage>
</organism>
<dbReference type="RefSeq" id="WP_015792139.1">
    <property type="nucleotide sequence ID" value="NC_013131.1"/>
</dbReference>
<dbReference type="EMBL" id="CP001700">
    <property type="protein sequence ID" value="ACU72410.1"/>
    <property type="molecule type" value="Genomic_DNA"/>
</dbReference>
<accession>C7Q990</accession>